<name>A0ABV1DP95_9FIRM</name>
<dbReference type="Proteomes" id="UP001457898">
    <property type="component" value="Unassembled WGS sequence"/>
</dbReference>
<dbReference type="PANTHER" id="PTHR41317">
    <property type="entry name" value="PD-(D_E)XK NUCLEASE FAMILY TRANSPOSASE"/>
    <property type="match status" value="1"/>
</dbReference>
<proteinExistence type="predicted"/>
<dbReference type="Pfam" id="PF12784">
    <property type="entry name" value="PDDEXK_2"/>
    <property type="match status" value="1"/>
</dbReference>
<protein>
    <submittedName>
        <fullName evidence="1">Rpn family recombination-promoting nuclease/putative transposase</fullName>
    </submittedName>
</protein>
<accession>A0ABV1DP95</accession>
<gene>
    <name evidence="1" type="ORF">WMO65_14510</name>
</gene>
<evidence type="ECO:0000313" key="2">
    <source>
        <dbReference type="Proteomes" id="UP001457898"/>
    </source>
</evidence>
<evidence type="ECO:0000313" key="1">
    <source>
        <dbReference type="EMBL" id="MEQ2432217.1"/>
    </source>
</evidence>
<dbReference type="PANTHER" id="PTHR41317:SF1">
    <property type="entry name" value="PD-(D_E)XK NUCLEASE FAMILY TRANSPOSASE"/>
    <property type="match status" value="1"/>
</dbReference>
<dbReference type="RefSeq" id="WP_148393467.1">
    <property type="nucleotide sequence ID" value="NZ_JBBMFP010000012.1"/>
</dbReference>
<dbReference type="EMBL" id="JBBMFP010000012">
    <property type="protein sequence ID" value="MEQ2432217.1"/>
    <property type="molecule type" value="Genomic_DNA"/>
</dbReference>
<comment type="caution">
    <text evidence="1">The sequence shown here is derived from an EMBL/GenBank/DDBJ whole genome shotgun (WGS) entry which is preliminary data.</text>
</comment>
<dbReference type="NCBIfam" id="TIGR01784">
    <property type="entry name" value="T_den_put_tspse"/>
    <property type="match status" value="1"/>
</dbReference>
<organism evidence="1 2">
    <name type="scientific">Blautia caccae</name>
    <dbReference type="NCBI Taxonomy" id="3133175"/>
    <lineage>
        <taxon>Bacteria</taxon>
        <taxon>Bacillati</taxon>
        <taxon>Bacillota</taxon>
        <taxon>Clostridia</taxon>
        <taxon>Lachnospirales</taxon>
        <taxon>Lachnospiraceae</taxon>
        <taxon>Blautia</taxon>
    </lineage>
</organism>
<dbReference type="InterPro" id="IPR010106">
    <property type="entry name" value="RpnA"/>
</dbReference>
<reference evidence="1 2" key="1">
    <citation type="submission" date="2024-03" db="EMBL/GenBank/DDBJ databases">
        <title>Human intestinal bacterial collection.</title>
        <authorList>
            <person name="Pauvert C."/>
            <person name="Hitch T.C.A."/>
            <person name="Clavel T."/>
        </authorList>
    </citation>
    <scope>NUCLEOTIDE SEQUENCE [LARGE SCALE GENOMIC DNA]</scope>
    <source>
        <strain evidence="1 2">CLA-SR-H028</strain>
    </source>
</reference>
<keyword evidence="2" id="KW-1185">Reference proteome</keyword>
<sequence>MNQNRKLAQLMFKDNFMFGAVMVNEEICRDFLEMAVGFPIEKVEISREKSMIYHPEYRGIRLDIIAKDENRTHYNVEMQVAKKSFLEKRARYYHSQMDMELLLTGEDYERLPAAYVIFICDFDPFGLKKYRYTLQNVCAETKRTVSDGRVTIFLSTCGENEKEVPENLVKFLKFVKADLPESTQDYRDDFIKKIQESMIKIKSSREMEEKFMLLEELLRDERAEGKAEGKTEGKSESVLFLLQDLGSVSDELRDKILGERNRDVLLKYLKLAAHVGSVAEFMDKMDKI</sequence>